<dbReference type="Proteomes" id="UP001152795">
    <property type="component" value="Unassembled WGS sequence"/>
</dbReference>
<comment type="caution">
    <text evidence="8">The sequence shown here is derived from an EMBL/GenBank/DDBJ whole genome shotgun (WGS) entry which is preliminary data.</text>
</comment>
<organism evidence="8 9">
    <name type="scientific">Paramuricea clavata</name>
    <name type="common">Red gorgonian</name>
    <name type="synonym">Violescent sea-whip</name>
    <dbReference type="NCBI Taxonomy" id="317549"/>
    <lineage>
        <taxon>Eukaryota</taxon>
        <taxon>Metazoa</taxon>
        <taxon>Cnidaria</taxon>
        <taxon>Anthozoa</taxon>
        <taxon>Octocorallia</taxon>
        <taxon>Malacalcyonacea</taxon>
        <taxon>Plexauridae</taxon>
        <taxon>Paramuricea</taxon>
    </lineage>
</organism>
<dbReference type="InterPro" id="IPR007644">
    <property type="entry name" value="RNA_pol_bsu_protrusion"/>
</dbReference>
<evidence type="ECO:0000256" key="2">
    <source>
        <dbReference type="ARBA" id="ARBA00012418"/>
    </source>
</evidence>
<evidence type="ECO:0000256" key="4">
    <source>
        <dbReference type="ARBA" id="ARBA00022679"/>
    </source>
</evidence>
<dbReference type="GO" id="GO:0003899">
    <property type="term" value="F:DNA-directed RNA polymerase activity"/>
    <property type="evidence" value="ECO:0007669"/>
    <property type="project" value="UniProtKB-EC"/>
</dbReference>
<dbReference type="SUPFAM" id="SSF64484">
    <property type="entry name" value="beta and beta-prime subunits of DNA dependent RNA-polymerase"/>
    <property type="match status" value="1"/>
</dbReference>
<proteinExistence type="inferred from homology"/>
<feature type="domain" description="RNA polymerase beta subunit protrusion" evidence="7">
    <location>
        <begin position="10"/>
        <end position="116"/>
    </location>
</feature>
<dbReference type="GO" id="GO:0003677">
    <property type="term" value="F:DNA binding"/>
    <property type="evidence" value="ECO:0007669"/>
    <property type="project" value="InterPro"/>
</dbReference>
<evidence type="ECO:0000313" key="8">
    <source>
        <dbReference type="EMBL" id="CAB4034335.1"/>
    </source>
</evidence>
<dbReference type="GO" id="GO:0032549">
    <property type="term" value="F:ribonucleoside binding"/>
    <property type="evidence" value="ECO:0007669"/>
    <property type="project" value="InterPro"/>
</dbReference>
<keyword evidence="6" id="KW-0804">Transcription</keyword>
<evidence type="ECO:0000256" key="1">
    <source>
        <dbReference type="ARBA" id="ARBA00006835"/>
    </source>
</evidence>
<accession>A0A6S7JP31</accession>
<dbReference type="PANTHER" id="PTHR20856">
    <property type="entry name" value="DNA-DIRECTED RNA POLYMERASE I SUBUNIT 2"/>
    <property type="match status" value="1"/>
</dbReference>
<keyword evidence="3 8" id="KW-0240">DNA-directed RNA polymerase</keyword>
<dbReference type="EC" id="2.7.7.6" evidence="2"/>
<dbReference type="GO" id="GO:0000428">
    <property type="term" value="C:DNA-directed RNA polymerase complex"/>
    <property type="evidence" value="ECO:0007669"/>
    <property type="project" value="UniProtKB-KW"/>
</dbReference>
<evidence type="ECO:0000259" key="7">
    <source>
        <dbReference type="Pfam" id="PF04563"/>
    </source>
</evidence>
<feature type="non-terminal residue" evidence="8">
    <location>
        <position position="263"/>
    </location>
</feature>
<keyword evidence="5" id="KW-0548">Nucleotidyltransferase</keyword>
<keyword evidence="4" id="KW-0808">Transferase</keyword>
<dbReference type="OrthoDB" id="10248617at2759"/>
<evidence type="ECO:0000313" key="9">
    <source>
        <dbReference type="Proteomes" id="UP001152795"/>
    </source>
</evidence>
<evidence type="ECO:0000256" key="5">
    <source>
        <dbReference type="ARBA" id="ARBA00022695"/>
    </source>
</evidence>
<dbReference type="AlphaFoldDB" id="A0A6S7JP31"/>
<dbReference type="Gene3D" id="3.90.1100.10">
    <property type="match status" value="1"/>
</dbReference>
<keyword evidence="9" id="KW-1185">Reference proteome</keyword>
<dbReference type="InterPro" id="IPR037034">
    <property type="entry name" value="RNA_pol_Rpb2_2_sf"/>
</dbReference>
<protein>
    <recommendedName>
        <fullName evidence="2">DNA-directed RNA polymerase</fullName>
        <ecNumber evidence="2">2.7.7.6</ecNumber>
    </recommendedName>
</protein>
<gene>
    <name evidence="8" type="ORF">PACLA_8A085796</name>
</gene>
<dbReference type="EMBL" id="CACRXK020020034">
    <property type="protein sequence ID" value="CAB4034335.1"/>
    <property type="molecule type" value="Genomic_DNA"/>
</dbReference>
<comment type="similarity">
    <text evidence="1">Belongs to the RNA polymerase beta chain family.</text>
</comment>
<dbReference type="Gene3D" id="3.90.1110.10">
    <property type="entry name" value="RNA polymerase Rpb2, domain 2"/>
    <property type="match status" value="1"/>
</dbReference>
<reference evidence="8" key="1">
    <citation type="submission" date="2020-04" db="EMBL/GenBank/DDBJ databases">
        <authorList>
            <person name="Alioto T."/>
            <person name="Alioto T."/>
            <person name="Gomez Garrido J."/>
        </authorList>
    </citation>
    <scope>NUCLEOTIDE SEQUENCE</scope>
    <source>
        <strain evidence="8">A484AB</strain>
    </source>
</reference>
<evidence type="ECO:0000256" key="3">
    <source>
        <dbReference type="ARBA" id="ARBA00022478"/>
    </source>
</evidence>
<sequence length="263" mass="30209">MVPEGNIHSKSLRIFPAECRQRGTTYSAKLQVSIQWKVNNQICGNVAKVIAMLPIMVKSKCCSLFGLGPKDLVANHEEAEEGGGYFIINGIEKVVRMLVLPRRNYPLAITRSSWRKRGPLYTEYGIQIRCVQKDQTGNTMVLHYLTDGTCSLSFIYNKEQFFMPVMFILKALYDTTDQHIYKELTKDQETNTFLKDCVATMLRQAQDKEVTTQAKILNYIGERFRVKLGLPEWYNNVSAAKFLIRKCICVHLDSYLDKFNLIV</sequence>
<dbReference type="InterPro" id="IPR015712">
    <property type="entry name" value="DNA-dir_RNA_pol_su2"/>
</dbReference>
<name>A0A6S7JP31_PARCT</name>
<evidence type="ECO:0000256" key="6">
    <source>
        <dbReference type="ARBA" id="ARBA00023163"/>
    </source>
</evidence>
<dbReference type="Pfam" id="PF04563">
    <property type="entry name" value="RNA_pol_Rpb2_1"/>
    <property type="match status" value="1"/>
</dbReference>
<dbReference type="GO" id="GO:0006351">
    <property type="term" value="P:DNA-templated transcription"/>
    <property type="evidence" value="ECO:0007669"/>
    <property type="project" value="InterPro"/>
</dbReference>